<dbReference type="InterPro" id="IPR041413">
    <property type="entry name" value="MLTR_LBD"/>
</dbReference>
<gene>
    <name evidence="2" type="ORF">BN159_5511</name>
</gene>
<dbReference type="InterPro" id="IPR010982">
    <property type="entry name" value="Lambda_DNA-bd_dom_sf"/>
</dbReference>
<dbReference type="Pfam" id="PF13560">
    <property type="entry name" value="HTH_31"/>
    <property type="match status" value="1"/>
</dbReference>
<dbReference type="Proteomes" id="UP000008043">
    <property type="component" value="Chromosome"/>
</dbReference>
<protein>
    <recommendedName>
        <fullName evidence="1">MmyB-like transcription regulator ligand binding domain-containing protein</fullName>
    </recommendedName>
</protein>
<dbReference type="InterPro" id="IPR001387">
    <property type="entry name" value="Cro/C1-type_HTH"/>
</dbReference>
<dbReference type="PANTHER" id="PTHR35010:SF2">
    <property type="entry name" value="BLL4672 PROTEIN"/>
    <property type="match status" value="1"/>
</dbReference>
<evidence type="ECO:0000313" key="3">
    <source>
        <dbReference type="Proteomes" id="UP000008043"/>
    </source>
</evidence>
<sequence length="319" mass="34174">MRLNTGDRAALKKVLQARRAAIDPVAKGFPRRSGGPGRRAVGLSQEQMDELLARARGTYNRFENGQLVRPAADFLTAVARTLEFSEQEWTFLWQLTRTENPPRTLHDSSGMSLSGMWQGLLDRVSGAIAYVSNAEFDVVAHNEDYRLLFPEGHAPANIMRGLLLDPEIRTGTLRDWPTAWAPAVMPFLKQAVALRPGSTGLAALERDVLADPLAGPLYRASASVPLPHVDGSELPVHHAVHGPGRLATCLAEPIVAPGARINLSFYRSEVRCVGANIRSTAGSTTTEGPGAASAFARSAASVSGVVRTPGTPKDSARAT</sequence>
<proteinExistence type="predicted"/>
<dbReference type="eggNOG" id="COG1396">
    <property type="taxonomic scope" value="Bacteria"/>
</dbReference>
<dbReference type="CDD" id="cd00093">
    <property type="entry name" value="HTH_XRE"/>
    <property type="match status" value="1"/>
</dbReference>
<dbReference type="STRING" id="1214101.BN159_5511"/>
<evidence type="ECO:0000313" key="2">
    <source>
        <dbReference type="EMBL" id="CCK29890.1"/>
    </source>
</evidence>
<organism evidence="2 3">
    <name type="scientific">Streptomyces davaonensis (strain DSM 101723 / JCM 4913 / KCC S-0913 / 768)</name>
    <dbReference type="NCBI Taxonomy" id="1214101"/>
    <lineage>
        <taxon>Bacteria</taxon>
        <taxon>Bacillati</taxon>
        <taxon>Actinomycetota</taxon>
        <taxon>Actinomycetes</taxon>
        <taxon>Kitasatosporales</taxon>
        <taxon>Streptomycetaceae</taxon>
        <taxon>Streptomyces</taxon>
    </lineage>
</organism>
<name>K4R9Y8_STRDJ</name>
<dbReference type="Gene3D" id="3.30.450.180">
    <property type="match status" value="1"/>
</dbReference>
<dbReference type="SUPFAM" id="SSF47413">
    <property type="entry name" value="lambda repressor-like DNA-binding domains"/>
    <property type="match status" value="1"/>
</dbReference>
<dbReference type="KEGG" id="sdv:BN159_5511"/>
<feature type="domain" description="MmyB-like transcription regulator ligand binding" evidence="1">
    <location>
        <begin position="118"/>
        <end position="210"/>
    </location>
</feature>
<dbReference type="Pfam" id="PF17765">
    <property type="entry name" value="MLTR_LBD"/>
    <property type="match status" value="1"/>
</dbReference>
<evidence type="ECO:0000259" key="1">
    <source>
        <dbReference type="Pfam" id="PF17765"/>
    </source>
</evidence>
<dbReference type="EMBL" id="HE971709">
    <property type="protein sequence ID" value="CCK29890.1"/>
    <property type="molecule type" value="Genomic_DNA"/>
</dbReference>
<dbReference type="GO" id="GO:0003677">
    <property type="term" value="F:DNA binding"/>
    <property type="evidence" value="ECO:0007669"/>
    <property type="project" value="InterPro"/>
</dbReference>
<dbReference type="HOGENOM" id="CLU_057862_2_2_11"/>
<reference evidence="2 3" key="1">
    <citation type="journal article" date="2012" name="J. Bacteriol.">
        <title>Genome sequence of the bacterium Streptomyces davawensis JCM 4913 and heterologous production of the unique antibiotic roseoflavin.</title>
        <authorList>
            <person name="Jankowitsch F."/>
            <person name="Schwarz J."/>
            <person name="Ruckert C."/>
            <person name="Gust B."/>
            <person name="Szczepanowski R."/>
            <person name="Blom J."/>
            <person name="Pelzer S."/>
            <person name="Kalinowski J."/>
            <person name="Mack M."/>
        </authorList>
    </citation>
    <scope>NUCLEOTIDE SEQUENCE [LARGE SCALE GENOMIC DNA]</scope>
    <source>
        <strain evidence="3">DSM 101723 / JCM 4913 / KCC S-0913 / 768</strain>
    </source>
</reference>
<keyword evidence="3" id="KW-1185">Reference proteome</keyword>
<dbReference type="AlphaFoldDB" id="K4R9Y8"/>
<accession>K4R9Y8</accession>
<dbReference type="PANTHER" id="PTHR35010">
    <property type="entry name" value="BLL4672 PROTEIN-RELATED"/>
    <property type="match status" value="1"/>
</dbReference>